<dbReference type="PROSITE" id="PS51406">
    <property type="entry name" value="FIBRINOGEN_C_2"/>
    <property type="match status" value="1"/>
</dbReference>
<dbReference type="InterPro" id="IPR002181">
    <property type="entry name" value="Fibrinogen_a/b/g_C_dom"/>
</dbReference>
<dbReference type="Gene3D" id="3.90.215.10">
    <property type="entry name" value="Gamma Fibrinogen, chain A, domain 1"/>
    <property type="match status" value="1"/>
</dbReference>
<sequence>MYFSAKSCNDLFKSGKTTTGVYTIDPDGLGAFRVRCDMETTPGMGWTVFQRRVDGSVDFYRNWIDYKTGFGNLSGEFWLGLGKIHRLSTSGQNVLRVDLETFEDETAYAIYESFSVGNKSEGYILNADTYSGTNKYIAINSLNACIQK</sequence>
<dbReference type="SMART" id="SM00186">
    <property type="entry name" value="FBG"/>
    <property type="match status" value="1"/>
</dbReference>
<dbReference type="OrthoDB" id="5958745at2759"/>
<reference evidence="1" key="1">
    <citation type="submission" date="2020-04" db="EMBL/GenBank/DDBJ databases">
        <authorList>
            <person name="Alioto T."/>
            <person name="Alioto T."/>
            <person name="Gomez Garrido J."/>
        </authorList>
    </citation>
    <scope>NUCLEOTIDE SEQUENCE</scope>
    <source>
        <strain evidence="1">A484AB</strain>
    </source>
</reference>
<evidence type="ECO:0000313" key="2">
    <source>
        <dbReference type="Proteomes" id="UP001152795"/>
    </source>
</evidence>
<dbReference type="AlphaFoldDB" id="A0A6S7K6D6"/>
<dbReference type="GO" id="GO:0005615">
    <property type="term" value="C:extracellular space"/>
    <property type="evidence" value="ECO:0007669"/>
    <property type="project" value="TreeGrafter"/>
</dbReference>
<dbReference type="NCBIfam" id="NF040941">
    <property type="entry name" value="GGGWT_bact"/>
    <property type="match status" value="1"/>
</dbReference>
<evidence type="ECO:0000313" key="1">
    <source>
        <dbReference type="EMBL" id="CAB4038931.1"/>
    </source>
</evidence>
<comment type="caution">
    <text evidence="1">The sequence shown here is derived from an EMBL/GenBank/DDBJ whole genome shotgun (WGS) entry which is preliminary data.</text>
</comment>
<dbReference type="Pfam" id="PF00147">
    <property type="entry name" value="Fibrinogen_C"/>
    <property type="match status" value="1"/>
</dbReference>
<dbReference type="SUPFAM" id="SSF56496">
    <property type="entry name" value="Fibrinogen C-terminal domain-like"/>
    <property type="match status" value="1"/>
</dbReference>
<dbReference type="InterPro" id="IPR036056">
    <property type="entry name" value="Fibrinogen-like_C"/>
</dbReference>
<dbReference type="InterPro" id="IPR014716">
    <property type="entry name" value="Fibrinogen_a/b/g_C_1"/>
</dbReference>
<name>A0A6S7K6D6_PARCT</name>
<keyword evidence="2" id="KW-1185">Reference proteome</keyword>
<gene>
    <name evidence="1" type="ORF">PACLA_8A025687</name>
</gene>
<proteinExistence type="predicted"/>
<organism evidence="1 2">
    <name type="scientific">Paramuricea clavata</name>
    <name type="common">Red gorgonian</name>
    <name type="synonym">Violescent sea-whip</name>
    <dbReference type="NCBI Taxonomy" id="317549"/>
    <lineage>
        <taxon>Eukaryota</taxon>
        <taxon>Metazoa</taxon>
        <taxon>Cnidaria</taxon>
        <taxon>Anthozoa</taxon>
        <taxon>Octocorallia</taxon>
        <taxon>Malacalcyonacea</taxon>
        <taxon>Plexauridae</taxon>
        <taxon>Paramuricea</taxon>
    </lineage>
</organism>
<accession>A0A6S7K6D6</accession>
<dbReference type="EMBL" id="CACRXK020024759">
    <property type="protein sequence ID" value="CAB4038931.1"/>
    <property type="molecule type" value="Genomic_DNA"/>
</dbReference>
<protein>
    <submittedName>
        <fullName evidence="1">Uncharacterized protein</fullName>
    </submittedName>
</protein>
<dbReference type="InterPro" id="IPR050373">
    <property type="entry name" value="Fibrinogen_C-term_domain"/>
</dbReference>
<dbReference type="Proteomes" id="UP001152795">
    <property type="component" value="Unassembled WGS sequence"/>
</dbReference>
<dbReference type="PANTHER" id="PTHR19143">
    <property type="entry name" value="FIBRINOGEN/TENASCIN/ANGIOPOEITIN"/>
    <property type="match status" value="1"/>
</dbReference>